<evidence type="ECO:0000256" key="3">
    <source>
        <dbReference type="ARBA" id="ARBA00022452"/>
    </source>
</evidence>
<dbReference type="OrthoDB" id="6679728at2"/>
<dbReference type="AlphaFoldDB" id="A0A3A8F846"/>
<comment type="subcellular location">
    <subcellularLocation>
        <location evidence="1">Cell outer membrane</location>
        <topology evidence="1">Multi-pass membrane protein</topology>
    </subcellularLocation>
</comment>
<comment type="similarity">
    <text evidence="2">Belongs to the OmpP1/FadL family.</text>
</comment>
<reference evidence="9 10" key="1">
    <citation type="submission" date="2018-09" db="EMBL/GenBank/DDBJ databases">
        <title>The draft genome of Acinetobacter spp. strains.</title>
        <authorList>
            <person name="Qin J."/>
            <person name="Feng Y."/>
            <person name="Zong Z."/>
        </authorList>
    </citation>
    <scope>NUCLEOTIDE SEQUENCE [LARGE SCALE GENOMIC DNA]</scope>
    <source>
        <strain evidence="9 10">WCHAc060115</strain>
    </source>
</reference>
<keyword evidence="3" id="KW-1134">Transmembrane beta strand</keyword>
<organism evidence="9 10">
    <name type="scientific">Acinetobacter rongchengensis</name>
    <dbReference type="NCBI Taxonomy" id="2419601"/>
    <lineage>
        <taxon>Bacteria</taxon>
        <taxon>Pseudomonadati</taxon>
        <taxon>Pseudomonadota</taxon>
        <taxon>Gammaproteobacteria</taxon>
        <taxon>Moraxellales</taxon>
        <taxon>Moraxellaceae</taxon>
        <taxon>Acinetobacter</taxon>
    </lineage>
</organism>
<protein>
    <submittedName>
        <fullName evidence="9">Transport of long-chain fatty acid</fullName>
    </submittedName>
</protein>
<keyword evidence="5 8" id="KW-0732">Signal</keyword>
<keyword evidence="7" id="KW-0998">Cell outer membrane</keyword>
<feature type="signal peptide" evidence="8">
    <location>
        <begin position="1"/>
        <end position="21"/>
    </location>
</feature>
<sequence length="406" mass="45496">MKIPVLSVALSSGFIPIFSHAAAIEKSDQSILPFLESNHYVELSYAELYADVSGRVQNQQQLQQIGVQNFSTGNLVDNYYFTNVAAKFQIHPQLSFGVIYDQPYGVDLNYDYHPQSMLGKQTIESTNLKLKSESISMLVGYQPTLNWNLYTGAVYQQFEGDLDVFGPSYSVMSGYQANFKQSSGHGWLAGLSYQIPEYALKTAITYRSKITHQSTVSESIFDQALNIVPAAKTQLTTPQSVNLDIQTGLTQKNVLYSNLRWVNWKDFEIQPHQFGAVVDLVEQQYPDLFKPFNLIDYNNDQWSAKLGLAHVFNDQWVSLTDLSWDSGSGNPASTLNPSDGFYGFGLGALYKFHKQGFVSYGLKYFKFNKAEVKKLDTSNPITQNGTLSAVSNNNAFAHGIKIGYHF</sequence>
<evidence type="ECO:0000256" key="4">
    <source>
        <dbReference type="ARBA" id="ARBA00022692"/>
    </source>
</evidence>
<accession>A0A3A8F846</accession>
<evidence type="ECO:0000256" key="1">
    <source>
        <dbReference type="ARBA" id="ARBA00004571"/>
    </source>
</evidence>
<evidence type="ECO:0000256" key="2">
    <source>
        <dbReference type="ARBA" id="ARBA00008163"/>
    </source>
</evidence>
<gene>
    <name evidence="9" type="ORF">D7V20_05235</name>
</gene>
<keyword evidence="4" id="KW-0812">Transmembrane</keyword>
<dbReference type="EMBL" id="RAXT01000006">
    <property type="protein sequence ID" value="RKG39250.1"/>
    <property type="molecule type" value="Genomic_DNA"/>
</dbReference>
<comment type="caution">
    <text evidence="9">The sequence shown here is derived from an EMBL/GenBank/DDBJ whole genome shotgun (WGS) entry which is preliminary data.</text>
</comment>
<keyword evidence="10" id="KW-1185">Reference proteome</keyword>
<dbReference type="InterPro" id="IPR005017">
    <property type="entry name" value="OMPP1/FadL/TodX"/>
</dbReference>
<name>A0A3A8F846_9GAMM</name>
<evidence type="ECO:0000256" key="6">
    <source>
        <dbReference type="ARBA" id="ARBA00023136"/>
    </source>
</evidence>
<evidence type="ECO:0000256" key="7">
    <source>
        <dbReference type="ARBA" id="ARBA00023237"/>
    </source>
</evidence>
<dbReference type="RefSeq" id="WP_120383267.1">
    <property type="nucleotide sequence ID" value="NZ_RAXT01000006.1"/>
</dbReference>
<evidence type="ECO:0000256" key="5">
    <source>
        <dbReference type="ARBA" id="ARBA00022729"/>
    </source>
</evidence>
<feature type="chain" id="PRO_5017317520" evidence="8">
    <location>
        <begin position="22"/>
        <end position="406"/>
    </location>
</feature>
<evidence type="ECO:0000313" key="10">
    <source>
        <dbReference type="Proteomes" id="UP000280405"/>
    </source>
</evidence>
<keyword evidence="6" id="KW-0472">Membrane</keyword>
<evidence type="ECO:0000256" key="8">
    <source>
        <dbReference type="SAM" id="SignalP"/>
    </source>
</evidence>
<dbReference type="SUPFAM" id="SSF56935">
    <property type="entry name" value="Porins"/>
    <property type="match status" value="1"/>
</dbReference>
<dbReference type="Pfam" id="PF03349">
    <property type="entry name" value="Toluene_X"/>
    <property type="match status" value="1"/>
</dbReference>
<dbReference type="Proteomes" id="UP000280405">
    <property type="component" value="Unassembled WGS sequence"/>
</dbReference>
<dbReference type="Gene3D" id="2.40.160.60">
    <property type="entry name" value="Outer membrane protein transport protein (OMPP1/FadL/TodX)"/>
    <property type="match status" value="1"/>
</dbReference>
<proteinExistence type="inferred from homology"/>
<evidence type="ECO:0000313" key="9">
    <source>
        <dbReference type="EMBL" id="RKG39250.1"/>
    </source>
</evidence>
<dbReference type="GO" id="GO:0009279">
    <property type="term" value="C:cell outer membrane"/>
    <property type="evidence" value="ECO:0007669"/>
    <property type="project" value="UniProtKB-SubCell"/>
</dbReference>